<sequence>MDEAFIGSIVLFAGNFAPKNWAFCDGSLLNIAQNSALYSILGTYYGGNGTTTFALPDLRSRVPVHANNGQPGPGLQPVQLGECAGVSNVTLLSTQMPAHTHALVATSAQATVSNPSGNMLASSAGSLEDGTATIVNEYAPAGGAVVPMAPTSITPSGGNQPFSVMQPYLGLNYIICLYGLYPSRN</sequence>
<reference evidence="2 3" key="1">
    <citation type="submission" date="2018-12" db="EMBL/GenBank/DDBJ databases">
        <authorList>
            <person name="Feng G."/>
            <person name="Zhu H."/>
        </authorList>
    </citation>
    <scope>NUCLEOTIDE SEQUENCE [LARGE SCALE GENOMIC DNA]</scope>
    <source>
        <strain evidence="2 3">KCTC 12533</strain>
    </source>
</reference>
<dbReference type="EMBL" id="RWIT01000012">
    <property type="protein sequence ID" value="RSK46852.1"/>
    <property type="molecule type" value="Genomic_DNA"/>
</dbReference>
<evidence type="ECO:0000313" key="2">
    <source>
        <dbReference type="EMBL" id="RSK46852.1"/>
    </source>
</evidence>
<dbReference type="InterPro" id="IPR037053">
    <property type="entry name" value="Phage_tail_collar_dom_sf"/>
</dbReference>
<comment type="caution">
    <text evidence="2">The sequence shown here is derived from an EMBL/GenBank/DDBJ whole genome shotgun (WGS) entry which is preliminary data.</text>
</comment>
<dbReference type="SUPFAM" id="SSF88874">
    <property type="entry name" value="Receptor-binding domain of short tail fibre protein gp12"/>
    <property type="match status" value="1"/>
</dbReference>
<organism evidence="2 3">
    <name type="scientific">Hymenobacter rigui</name>
    <dbReference type="NCBI Taxonomy" id="334424"/>
    <lineage>
        <taxon>Bacteria</taxon>
        <taxon>Pseudomonadati</taxon>
        <taxon>Bacteroidota</taxon>
        <taxon>Cytophagia</taxon>
        <taxon>Cytophagales</taxon>
        <taxon>Hymenobacteraceae</taxon>
        <taxon>Hymenobacter</taxon>
    </lineage>
</organism>
<keyword evidence="3" id="KW-1185">Reference proteome</keyword>
<dbReference type="Proteomes" id="UP000273500">
    <property type="component" value="Unassembled WGS sequence"/>
</dbReference>
<dbReference type="AlphaFoldDB" id="A0A3R9MRN0"/>
<protein>
    <submittedName>
        <fullName evidence="2">Phage tail protein</fullName>
    </submittedName>
</protein>
<name>A0A3R9MRN0_9BACT</name>
<evidence type="ECO:0000259" key="1">
    <source>
        <dbReference type="Pfam" id="PF07484"/>
    </source>
</evidence>
<dbReference type="Gene3D" id="3.90.1340.10">
    <property type="entry name" value="Phage tail collar domain"/>
    <property type="match status" value="1"/>
</dbReference>
<feature type="domain" description="Phage tail collar" evidence="1">
    <location>
        <begin position="7"/>
        <end position="63"/>
    </location>
</feature>
<evidence type="ECO:0000313" key="3">
    <source>
        <dbReference type="Proteomes" id="UP000273500"/>
    </source>
</evidence>
<proteinExistence type="predicted"/>
<dbReference type="RefSeq" id="WP_125423029.1">
    <property type="nucleotide sequence ID" value="NZ_RWIT01000012.1"/>
</dbReference>
<gene>
    <name evidence="2" type="ORF">EI291_17560</name>
</gene>
<dbReference type="OrthoDB" id="9810174at2"/>
<dbReference type="InterPro" id="IPR011083">
    <property type="entry name" value="Phage_tail_collar_dom"/>
</dbReference>
<dbReference type="Pfam" id="PF07484">
    <property type="entry name" value="Collar"/>
    <property type="match status" value="1"/>
</dbReference>
<accession>A0A3R9MRN0</accession>